<dbReference type="GO" id="GO:0005634">
    <property type="term" value="C:nucleus"/>
    <property type="evidence" value="ECO:0007669"/>
    <property type="project" value="UniProtKB-SubCell"/>
</dbReference>
<name>A0AAD5CZU8_AMBAR</name>
<dbReference type="PANTHER" id="PTHR31442">
    <property type="entry name" value="HOMEODOMAIN-LIKE SUPERFAMILY PROTEIN-RELATED"/>
    <property type="match status" value="1"/>
</dbReference>
<evidence type="ECO:0000256" key="1">
    <source>
        <dbReference type="ARBA" id="ARBA00004123"/>
    </source>
</evidence>
<dbReference type="Pfam" id="PF00249">
    <property type="entry name" value="Myb_DNA-binding"/>
    <property type="match status" value="1"/>
</dbReference>
<dbReference type="FunFam" id="1.10.10.60:FF:000007">
    <property type="entry name" value="Two-component response regulator"/>
    <property type="match status" value="1"/>
</dbReference>
<dbReference type="SUPFAM" id="SSF46689">
    <property type="entry name" value="Homeodomain-like"/>
    <property type="match status" value="1"/>
</dbReference>
<dbReference type="PANTHER" id="PTHR31442:SF21">
    <property type="entry name" value="TRANSCRIPTION FACTOR BOA-RELATED"/>
    <property type="match status" value="1"/>
</dbReference>
<evidence type="ECO:0000313" key="6">
    <source>
        <dbReference type="EMBL" id="KAI7751263.1"/>
    </source>
</evidence>
<dbReference type="AlphaFoldDB" id="A0AAD5CZU8"/>
<organism evidence="6 7">
    <name type="scientific">Ambrosia artemisiifolia</name>
    <name type="common">Common ragweed</name>
    <dbReference type="NCBI Taxonomy" id="4212"/>
    <lineage>
        <taxon>Eukaryota</taxon>
        <taxon>Viridiplantae</taxon>
        <taxon>Streptophyta</taxon>
        <taxon>Embryophyta</taxon>
        <taxon>Tracheophyta</taxon>
        <taxon>Spermatophyta</taxon>
        <taxon>Magnoliopsida</taxon>
        <taxon>eudicotyledons</taxon>
        <taxon>Gunneridae</taxon>
        <taxon>Pentapetalae</taxon>
        <taxon>asterids</taxon>
        <taxon>campanulids</taxon>
        <taxon>Asterales</taxon>
        <taxon>Asteraceae</taxon>
        <taxon>Asteroideae</taxon>
        <taxon>Heliantheae alliance</taxon>
        <taxon>Heliantheae</taxon>
        <taxon>Ambrosia</taxon>
    </lineage>
</organism>
<feature type="domain" description="HTH myb-type" evidence="5">
    <location>
        <begin position="77"/>
        <end position="136"/>
    </location>
</feature>
<feature type="non-terminal residue" evidence="6">
    <location>
        <position position="1"/>
    </location>
</feature>
<protein>
    <recommendedName>
        <fullName evidence="5">HTH myb-type domain-containing protein</fullName>
    </recommendedName>
</protein>
<dbReference type="Gene3D" id="1.10.10.60">
    <property type="entry name" value="Homeodomain-like"/>
    <property type="match status" value="1"/>
</dbReference>
<dbReference type="Proteomes" id="UP001206925">
    <property type="component" value="Unassembled WGS sequence"/>
</dbReference>
<dbReference type="GO" id="GO:0003677">
    <property type="term" value="F:DNA binding"/>
    <property type="evidence" value="ECO:0007669"/>
    <property type="project" value="InterPro"/>
</dbReference>
<evidence type="ECO:0000256" key="3">
    <source>
        <dbReference type="ARBA" id="ARBA00023163"/>
    </source>
</evidence>
<sequence length="220" mass="23943">MTDVTRASHKTLSTLVQHPKQHIVFDKDNDIIISSSDEKQDMVVEGDETVELIDQEGSGSRKLRRVGSGGGDSTATSAKRVRLVWTPELHKRFVEVVKNLGFKKAVPKTVLELMNVEGLTRENVASHLQKYRLYVKRRPGLLNVCKGLNDSGGVTGTQNWVGSVPVSVAMAYPPQMVGMPFAPLRMVPNLGGGGGGGGGRLAFKIFEEKEKTVTCCHMIA</sequence>
<dbReference type="InterPro" id="IPR001005">
    <property type="entry name" value="SANT/Myb"/>
</dbReference>
<dbReference type="GO" id="GO:0003700">
    <property type="term" value="F:DNA-binding transcription factor activity"/>
    <property type="evidence" value="ECO:0007669"/>
    <property type="project" value="InterPro"/>
</dbReference>
<keyword evidence="2" id="KW-0805">Transcription regulation</keyword>
<dbReference type="NCBIfam" id="TIGR01557">
    <property type="entry name" value="myb_SHAQKYF"/>
    <property type="match status" value="1"/>
</dbReference>
<evidence type="ECO:0000256" key="4">
    <source>
        <dbReference type="ARBA" id="ARBA00023242"/>
    </source>
</evidence>
<gene>
    <name evidence="6" type="ORF">M8C21_021462</name>
</gene>
<proteinExistence type="predicted"/>
<keyword evidence="3" id="KW-0804">Transcription</keyword>
<dbReference type="InterPro" id="IPR017930">
    <property type="entry name" value="Myb_dom"/>
</dbReference>
<dbReference type="EMBL" id="JAMZMK010005939">
    <property type="protein sequence ID" value="KAI7751263.1"/>
    <property type="molecule type" value="Genomic_DNA"/>
</dbReference>
<dbReference type="InterPro" id="IPR006447">
    <property type="entry name" value="Myb_dom_plants"/>
</dbReference>
<evidence type="ECO:0000313" key="7">
    <source>
        <dbReference type="Proteomes" id="UP001206925"/>
    </source>
</evidence>
<dbReference type="InterPro" id="IPR009057">
    <property type="entry name" value="Homeodomain-like_sf"/>
</dbReference>
<evidence type="ECO:0000259" key="5">
    <source>
        <dbReference type="PROSITE" id="PS51294"/>
    </source>
</evidence>
<dbReference type="InterPro" id="IPR044841">
    <property type="entry name" value="LUX/BOA-like"/>
</dbReference>
<dbReference type="PROSITE" id="PS51294">
    <property type="entry name" value="HTH_MYB"/>
    <property type="match status" value="1"/>
</dbReference>
<comment type="caution">
    <text evidence="6">The sequence shown here is derived from an EMBL/GenBank/DDBJ whole genome shotgun (WGS) entry which is preliminary data.</text>
</comment>
<comment type="subcellular location">
    <subcellularLocation>
        <location evidence="1">Nucleus</location>
    </subcellularLocation>
</comment>
<evidence type="ECO:0000256" key="2">
    <source>
        <dbReference type="ARBA" id="ARBA00023015"/>
    </source>
</evidence>
<keyword evidence="4" id="KW-0539">Nucleus</keyword>
<keyword evidence="7" id="KW-1185">Reference proteome</keyword>
<reference evidence="6" key="1">
    <citation type="submission" date="2022-06" db="EMBL/GenBank/DDBJ databases">
        <title>Uncovering the hologenomic basis of an extraordinary plant invasion.</title>
        <authorList>
            <person name="Bieker V.C."/>
            <person name="Martin M.D."/>
            <person name="Gilbert T."/>
            <person name="Hodgins K."/>
            <person name="Battlay P."/>
            <person name="Petersen B."/>
            <person name="Wilson J."/>
        </authorList>
    </citation>
    <scope>NUCLEOTIDE SEQUENCE</scope>
    <source>
        <strain evidence="6">AA19_3_7</strain>
        <tissue evidence="6">Leaf</tissue>
    </source>
</reference>
<accession>A0AAD5CZU8</accession>